<accession>A0A4U6W0Q9</accession>
<gene>
    <name evidence="2" type="ORF">SEVIR_2G275300v2</name>
</gene>
<proteinExistence type="predicted"/>
<organism evidence="2 3">
    <name type="scientific">Setaria viridis</name>
    <name type="common">Green bristlegrass</name>
    <name type="synonym">Setaria italica subsp. viridis</name>
    <dbReference type="NCBI Taxonomy" id="4556"/>
    <lineage>
        <taxon>Eukaryota</taxon>
        <taxon>Viridiplantae</taxon>
        <taxon>Streptophyta</taxon>
        <taxon>Embryophyta</taxon>
        <taxon>Tracheophyta</taxon>
        <taxon>Spermatophyta</taxon>
        <taxon>Magnoliopsida</taxon>
        <taxon>Liliopsida</taxon>
        <taxon>Poales</taxon>
        <taxon>Poaceae</taxon>
        <taxon>PACMAD clade</taxon>
        <taxon>Panicoideae</taxon>
        <taxon>Panicodae</taxon>
        <taxon>Paniceae</taxon>
        <taxon>Cenchrinae</taxon>
        <taxon>Setaria</taxon>
    </lineage>
</organism>
<evidence type="ECO:0000256" key="1">
    <source>
        <dbReference type="SAM" id="MobiDB-lite"/>
    </source>
</evidence>
<feature type="compositionally biased region" description="Polar residues" evidence="1">
    <location>
        <begin position="12"/>
        <end position="25"/>
    </location>
</feature>
<keyword evidence="3" id="KW-1185">Reference proteome</keyword>
<feature type="region of interest" description="Disordered" evidence="1">
    <location>
        <begin position="1"/>
        <end position="25"/>
    </location>
</feature>
<name>A0A4U6W0Q9_SETVI</name>
<dbReference type="Gramene" id="TKW33989">
    <property type="protein sequence ID" value="TKW33989"/>
    <property type="gene ID" value="SEVIR_2G275300v2"/>
</dbReference>
<dbReference type="AlphaFoldDB" id="A0A4U6W0Q9"/>
<protein>
    <submittedName>
        <fullName evidence="2">Uncharacterized protein</fullName>
    </submittedName>
</protein>
<evidence type="ECO:0000313" key="2">
    <source>
        <dbReference type="EMBL" id="TKW33989.1"/>
    </source>
</evidence>
<sequence length="184" mass="20889">MAKAVQAPRGPENQSRHLGSSSQRNDVWPVDISNYPSTYRSMRMEGRLLPFNSEDSDGFPLYQTYLENFYHRHKNPADVSITDAAFKCLKENNLRLSWLPFKAIVIPSDALLSNDIFDCMLQLVQNGERYLQKKGMFSSALLKRLDNEVTEAEGVQSSQFPIHPEPRYSEVGLQSCDVPGKMVS</sequence>
<reference evidence="2" key="1">
    <citation type="submission" date="2019-03" db="EMBL/GenBank/DDBJ databases">
        <title>WGS assembly of Setaria viridis.</title>
        <authorList>
            <person name="Huang P."/>
            <person name="Jenkins J."/>
            <person name="Grimwood J."/>
            <person name="Barry K."/>
            <person name="Healey A."/>
            <person name="Mamidi S."/>
            <person name="Sreedasyam A."/>
            <person name="Shu S."/>
            <person name="Feldman M."/>
            <person name="Wu J."/>
            <person name="Yu Y."/>
            <person name="Chen C."/>
            <person name="Johnson J."/>
            <person name="Rokhsar D."/>
            <person name="Baxter I."/>
            <person name="Schmutz J."/>
            <person name="Brutnell T."/>
            <person name="Kellogg E."/>
        </authorList>
    </citation>
    <scope>NUCLEOTIDE SEQUENCE [LARGE SCALE GENOMIC DNA]</scope>
</reference>
<dbReference type="EMBL" id="CM016553">
    <property type="protein sequence ID" value="TKW33989.1"/>
    <property type="molecule type" value="Genomic_DNA"/>
</dbReference>
<evidence type="ECO:0000313" key="3">
    <source>
        <dbReference type="Proteomes" id="UP000298652"/>
    </source>
</evidence>
<dbReference type="Proteomes" id="UP000298652">
    <property type="component" value="Chromosome 2"/>
</dbReference>